<evidence type="ECO:0000313" key="6">
    <source>
        <dbReference type="EMBL" id="CAB3981589.1"/>
    </source>
</evidence>
<dbReference type="PROSITE" id="PS01186">
    <property type="entry name" value="EGF_2"/>
    <property type="match status" value="1"/>
</dbReference>
<reference evidence="6" key="1">
    <citation type="submission" date="2020-04" db="EMBL/GenBank/DDBJ databases">
        <authorList>
            <person name="Alioto T."/>
            <person name="Alioto T."/>
            <person name="Gomez Garrido J."/>
        </authorList>
    </citation>
    <scope>NUCLEOTIDE SEQUENCE</scope>
    <source>
        <strain evidence="6">A484AB</strain>
    </source>
</reference>
<dbReference type="FunFam" id="2.10.25.10:FF:000038">
    <property type="entry name" value="Fibrillin 2"/>
    <property type="match status" value="1"/>
</dbReference>
<keyword evidence="1 5" id="KW-0245">EGF-like domain</keyword>
<keyword evidence="2" id="KW-0732">Signal</keyword>
<dbReference type="EMBL" id="CACRXK020000407">
    <property type="protein sequence ID" value="CAB3981589.1"/>
    <property type="molecule type" value="Genomic_DNA"/>
</dbReference>
<feature type="non-terminal residue" evidence="6">
    <location>
        <position position="1"/>
    </location>
</feature>
<dbReference type="InterPro" id="IPR024731">
    <property type="entry name" value="NELL2-like_EGF"/>
</dbReference>
<dbReference type="InterPro" id="IPR001881">
    <property type="entry name" value="EGF-like_Ca-bd_dom"/>
</dbReference>
<evidence type="ECO:0000256" key="4">
    <source>
        <dbReference type="ARBA" id="ARBA00023157"/>
    </source>
</evidence>
<organism evidence="6 7">
    <name type="scientific">Paramuricea clavata</name>
    <name type="common">Red gorgonian</name>
    <name type="synonym">Violescent sea-whip</name>
    <dbReference type="NCBI Taxonomy" id="317549"/>
    <lineage>
        <taxon>Eukaryota</taxon>
        <taxon>Metazoa</taxon>
        <taxon>Cnidaria</taxon>
        <taxon>Anthozoa</taxon>
        <taxon>Octocorallia</taxon>
        <taxon>Malacalcyonacea</taxon>
        <taxon>Plexauridae</taxon>
        <taxon>Paramuricea</taxon>
    </lineage>
</organism>
<dbReference type="PROSITE" id="PS01187">
    <property type="entry name" value="EGF_CA"/>
    <property type="match status" value="1"/>
</dbReference>
<dbReference type="OrthoDB" id="10040649at2759"/>
<dbReference type="SMART" id="SM00181">
    <property type="entry name" value="EGF"/>
    <property type="match status" value="1"/>
</dbReference>
<evidence type="ECO:0000256" key="1">
    <source>
        <dbReference type="ARBA" id="ARBA00022536"/>
    </source>
</evidence>
<keyword evidence="7" id="KW-1185">Reference proteome</keyword>
<evidence type="ECO:0000256" key="5">
    <source>
        <dbReference type="PROSITE-ProRule" id="PRU00076"/>
    </source>
</evidence>
<evidence type="ECO:0000256" key="3">
    <source>
        <dbReference type="ARBA" id="ARBA00022737"/>
    </source>
</evidence>
<dbReference type="AlphaFoldDB" id="A0A7D9DCI6"/>
<sequence>PGSVGVDYVATFNNTNGVNNQNLQQELINTFNYTNNGTFLGGSDLQLSLETDPIKVAEEALTFQDYDECNPAQSVHIPDCGNNATCVNTNTSYDCVCDDGFIDDGSGCNIIPIMQEGRERQLSYKARGPCWHTIRSYNPTM</sequence>
<dbReference type="PROSITE" id="PS50026">
    <property type="entry name" value="EGF_3"/>
    <property type="match status" value="1"/>
</dbReference>
<dbReference type="InterPro" id="IPR000742">
    <property type="entry name" value="EGF"/>
</dbReference>
<dbReference type="CDD" id="cd00054">
    <property type="entry name" value="EGF_CA"/>
    <property type="match status" value="1"/>
</dbReference>
<keyword evidence="3" id="KW-0677">Repeat</keyword>
<comment type="caution">
    <text evidence="6">The sequence shown here is derived from an EMBL/GenBank/DDBJ whole genome shotgun (WGS) entry which is preliminary data.</text>
</comment>
<proteinExistence type="predicted"/>
<name>A0A7D9DCI6_PARCT</name>
<dbReference type="SMART" id="SM00179">
    <property type="entry name" value="EGF_CA"/>
    <property type="match status" value="1"/>
</dbReference>
<evidence type="ECO:0000256" key="2">
    <source>
        <dbReference type="ARBA" id="ARBA00022729"/>
    </source>
</evidence>
<dbReference type="SUPFAM" id="SSF57196">
    <property type="entry name" value="EGF/Laminin"/>
    <property type="match status" value="1"/>
</dbReference>
<keyword evidence="4" id="KW-1015">Disulfide bond</keyword>
<evidence type="ECO:0000313" key="7">
    <source>
        <dbReference type="Proteomes" id="UP001152795"/>
    </source>
</evidence>
<gene>
    <name evidence="6" type="ORF">PACLA_8A088699</name>
</gene>
<dbReference type="Proteomes" id="UP001152795">
    <property type="component" value="Unassembled WGS sequence"/>
</dbReference>
<dbReference type="InterPro" id="IPR000152">
    <property type="entry name" value="EGF-type_Asp/Asn_hydroxyl_site"/>
</dbReference>
<comment type="caution">
    <text evidence="5">Lacks conserved residue(s) required for the propagation of feature annotation.</text>
</comment>
<dbReference type="PROSITE" id="PS00010">
    <property type="entry name" value="ASX_HYDROXYL"/>
    <property type="match status" value="1"/>
</dbReference>
<dbReference type="Pfam" id="PF12947">
    <property type="entry name" value="EGF_3"/>
    <property type="match status" value="1"/>
</dbReference>
<dbReference type="GO" id="GO:0005509">
    <property type="term" value="F:calcium ion binding"/>
    <property type="evidence" value="ECO:0007669"/>
    <property type="project" value="InterPro"/>
</dbReference>
<protein>
    <submittedName>
        <fullName evidence="6">Uromodulin-like 1</fullName>
    </submittedName>
</protein>
<dbReference type="InterPro" id="IPR018097">
    <property type="entry name" value="EGF_Ca-bd_CS"/>
</dbReference>
<dbReference type="Gene3D" id="2.10.25.10">
    <property type="entry name" value="Laminin"/>
    <property type="match status" value="1"/>
</dbReference>
<accession>A0A7D9DCI6</accession>